<dbReference type="Gene3D" id="2.40.420.20">
    <property type="match status" value="1"/>
</dbReference>
<dbReference type="EMBL" id="CP017480">
    <property type="protein sequence ID" value="APG05424.1"/>
    <property type="molecule type" value="Genomic_DNA"/>
</dbReference>
<dbReference type="Gene3D" id="2.40.30.170">
    <property type="match status" value="1"/>
</dbReference>
<dbReference type="Gene3D" id="2.40.50.100">
    <property type="match status" value="1"/>
</dbReference>
<dbReference type="OrthoDB" id="9806939at2"/>
<dbReference type="GO" id="GO:0015679">
    <property type="term" value="P:plasma membrane copper ion transport"/>
    <property type="evidence" value="ECO:0007669"/>
    <property type="project" value="TreeGrafter"/>
</dbReference>
<dbReference type="PANTHER" id="PTHR30097">
    <property type="entry name" value="CATION EFFLUX SYSTEM PROTEIN CUSB"/>
    <property type="match status" value="1"/>
</dbReference>
<evidence type="ECO:0000259" key="3">
    <source>
        <dbReference type="Pfam" id="PF25954"/>
    </source>
</evidence>
<dbReference type="AlphaFoldDB" id="A0A0G9HFT7"/>
<evidence type="ECO:0000259" key="5">
    <source>
        <dbReference type="Pfam" id="PF25975"/>
    </source>
</evidence>
<dbReference type="Gene3D" id="1.10.287.470">
    <property type="entry name" value="Helix hairpin bin"/>
    <property type="match status" value="1"/>
</dbReference>
<dbReference type="PANTHER" id="PTHR30097:SF15">
    <property type="entry name" value="CATION EFFLUX SYSTEM PROTEIN CUSB"/>
    <property type="match status" value="1"/>
</dbReference>
<proteinExistence type="inferred from homology"/>
<dbReference type="GO" id="GO:0046914">
    <property type="term" value="F:transition metal ion binding"/>
    <property type="evidence" value="ECO:0007669"/>
    <property type="project" value="TreeGrafter"/>
</dbReference>
<organism evidence="6 7">
    <name type="scientific">Luteibacter rhizovicinus DSM 16549</name>
    <dbReference type="NCBI Taxonomy" id="1440763"/>
    <lineage>
        <taxon>Bacteria</taxon>
        <taxon>Pseudomonadati</taxon>
        <taxon>Pseudomonadota</taxon>
        <taxon>Gammaproteobacteria</taxon>
        <taxon>Lysobacterales</taxon>
        <taxon>Rhodanobacteraceae</taxon>
        <taxon>Luteibacter</taxon>
    </lineage>
</organism>
<dbReference type="STRING" id="1440763.BJI69_16940"/>
<dbReference type="GO" id="GO:0022857">
    <property type="term" value="F:transmembrane transporter activity"/>
    <property type="evidence" value="ECO:0007669"/>
    <property type="project" value="InterPro"/>
</dbReference>
<accession>A0A0G9HFT7</accession>
<dbReference type="InterPro" id="IPR006143">
    <property type="entry name" value="RND_pump_MFP"/>
</dbReference>
<sequence>MKTIHVHVAALLLVLADSIAAEAAPTTSGALVLDARAMKVAGIVVDTLGRRRMGEELKAPGEVKMDAYATVLVSPRVASQVVTRKARLGDVVTKGQPLIVLSSVEVAETQGQLIVASQDWQRVSSLGPQAVSARRYGEALVQRDQARARLRAYGLTDGQVGNVLRRGSAAANGDFELIAPSAGRIVTDAFMVGERVEAGRVLFTVVTEDSVWVEARLSPSDAERVHDGAAVTVLAHGRELPGKMVGRSHQTDETTRRTDLRVQVANPDDLLHPGELVETRIAVGETTPRLAVPAEAVLLLRNQTTLFVQGNGAGRFDAVPVEVGETRGGWTEIRQGVTEGTAYVREGAFALKARILRSELGED</sequence>
<dbReference type="KEGG" id="lrz:BJI69_16940"/>
<feature type="domain" description="CusB-like beta-barrel" evidence="3">
    <location>
        <begin position="210"/>
        <end position="282"/>
    </location>
</feature>
<evidence type="ECO:0000259" key="4">
    <source>
        <dbReference type="Pfam" id="PF25973"/>
    </source>
</evidence>
<dbReference type="InterPro" id="IPR058647">
    <property type="entry name" value="BSH_CzcB-like"/>
</dbReference>
<keyword evidence="7" id="KW-1185">Reference proteome</keyword>
<dbReference type="InterPro" id="IPR058792">
    <property type="entry name" value="Beta-barrel_RND_2"/>
</dbReference>
<dbReference type="SUPFAM" id="SSF111369">
    <property type="entry name" value="HlyD-like secretion proteins"/>
    <property type="match status" value="1"/>
</dbReference>
<dbReference type="NCBIfam" id="TIGR01730">
    <property type="entry name" value="RND_mfp"/>
    <property type="match status" value="1"/>
</dbReference>
<dbReference type="Pfam" id="PF25954">
    <property type="entry name" value="Beta-barrel_RND_2"/>
    <property type="match status" value="1"/>
</dbReference>
<gene>
    <name evidence="6" type="ORF">BJI69_16940</name>
</gene>
<feature type="domain" description="CzcB-like barrel-sandwich hybrid" evidence="4">
    <location>
        <begin position="70"/>
        <end position="205"/>
    </location>
</feature>
<dbReference type="InterPro" id="IPR058649">
    <property type="entry name" value="CzcB_C"/>
</dbReference>
<keyword evidence="2" id="KW-0813">Transport</keyword>
<dbReference type="InterPro" id="IPR051909">
    <property type="entry name" value="MFP_Cation_Efflux"/>
</dbReference>
<evidence type="ECO:0000313" key="6">
    <source>
        <dbReference type="EMBL" id="APG05424.1"/>
    </source>
</evidence>
<name>A0A0G9HFT7_9GAMM</name>
<dbReference type="Pfam" id="PF25975">
    <property type="entry name" value="CzcB_C"/>
    <property type="match status" value="1"/>
</dbReference>
<protein>
    <submittedName>
        <fullName evidence="6">Efflux transporter periplasmic adaptor subunit</fullName>
    </submittedName>
</protein>
<evidence type="ECO:0000256" key="2">
    <source>
        <dbReference type="ARBA" id="ARBA00022448"/>
    </source>
</evidence>
<evidence type="ECO:0000256" key="1">
    <source>
        <dbReference type="ARBA" id="ARBA00009477"/>
    </source>
</evidence>
<dbReference type="Pfam" id="PF25973">
    <property type="entry name" value="BSH_CzcB"/>
    <property type="match status" value="1"/>
</dbReference>
<feature type="domain" description="CzcB-like C-terminal circularly permuted SH3-like" evidence="5">
    <location>
        <begin position="290"/>
        <end position="352"/>
    </location>
</feature>
<comment type="similarity">
    <text evidence="1">Belongs to the membrane fusion protein (MFP) (TC 8.A.1) family.</text>
</comment>
<dbReference type="PATRIC" id="fig|1440763.5.peg.730"/>
<dbReference type="GO" id="GO:0060003">
    <property type="term" value="P:copper ion export"/>
    <property type="evidence" value="ECO:0007669"/>
    <property type="project" value="TreeGrafter"/>
</dbReference>
<dbReference type="RefSeq" id="WP_046966669.1">
    <property type="nucleotide sequence ID" value="NZ_CP017480.1"/>
</dbReference>
<dbReference type="GO" id="GO:0030288">
    <property type="term" value="C:outer membrane-bounded periplasmic space"/>
    <property type="evidence" value="ECO:0007669"/>
    <property type="project" value="TreeGrafter"/>
</dbReference>
<dbReference type="GO" id="GO:0016020">
    <property type="term" value="C:membrane"/>
    <property type="evidence" value="ECO:0007669"/>
    <property type="project" value="InterPro"/>
</dbReference>
<evidence type="ECO:0000313" key="7">
    <source>
        <dbReference type="Proteomes" id="UP000182987"/>
    </source>
</evidence>
<reference evidence="7" key="1">
    <citation type="submission" date="2016-09" db="EMBL/GenBank/DDBJ databases">
        <authorList>
            <person name="Lysoe E."/>
        </authorList>
    </citation>
    <scope>NUCLEOTIDE SEQUENCE [LARGE SCALE GENOMIC DNA]</scope>
    <source>
        <strain evidence="7">LJ96T</strain>
    </source>
</reference>
<dbReference type="Proteomes" id="UP000182987">
    <property type="component" value="Chromosome"/>
</dbReference>